<evidence type="ECO:0000259" key="2">
    <source>
        <dbReference type="PROSITE" id="PS50878"/>
    </source>
</evidence>
<dbReference type="EMBL" id="BGPR01068942">
    <property type="protein sequence ID" value="GBO42713.1"/>
    <property type="molecule type" value="Genomic_DNA"/>
</dbReference>
<keyword evidence="4" id="KW-1185">Reference proteome</keyword>
<dbReference type="Proteomes" id="UP000499080">
    <property type="component" value="Unassembled WGS sequence"/>
</dbReference>
<sequence length="111" mass="12435">MQGTIRLPKIPNDETSTTKVVEYITKGFDRSECTAAVFLDIQKASDRVLKQGLIHKLIMYKTPPNLVQLLNSYLDDRKLFVRIGNSSSESKTMKAGIPQGGKSRPFFTPSM</sequence>
<dbReference type="InterPro" id="IPR000477">
    <property type="entry name" value="RT_dom"/>
</dbReference>
<proteinExistence type="predicted"/>
<organism evidence="3 4">
    <name type="scientific">Araneus ventricosus</name>
    <name type="common">Orbweaver spider</name>
    <name type="synonym">Epeira ventricosa</name>
    <dbReference type="NCBI Taxonomy" id="182803"/>
    <lineage>
        <taxon>Eukaryota</taxon>
        <taxon>Metazoa</taxon>
        <taxon>Ecdysozoa</taxon>
        <taxon>Arthropoda</taxon>
        <taxon>Chelicerata</taxon>
        <taxon>Arachnida</taxon>
        <taxon>Araneae</taxon>
        <taxon>Araneomorphae</taxon>
        <taxon>Entelegynae</taxon>
        <taxon>Araneoidea</taxon>
        <taxon>Araneidae</taxon>
        <taxon>Araneus</taxon>
    </lineage>
</organism>
<comment type="caution">
    <text evidence="3">The sequence shown here is derived from an EMBL/GenBank/DDBJ whole genome shotgun (WGS) entry which is preliminary data.</text>
</comment>
<name>A0A4Y2WZA5_ARAVE</name>
<evidence type="ECO:0000313" key="4">
    <source>
        <dbReference type="Proteomes" id="UP000499080"/>
    </source>
</evidence>
<gene>
    <name evidence="3" type="ORF">AVEN_30426_1</name>
</gene>
<evidence type="ECO:0000313" key="3">
    <source>
        <dbReference type="EMBL" id="GBO42713.1"/>
    </source>
</evidence>
<accession>A0A4Y2WZA5</accession>
<dbReference type="PROSITE" id="PS50878">
    <property type="entry name" value="RT_POL"/>
    <property type="match status" value="1"/>
</dbReference>
<protein>
    <recommendedName>
        <fullName evidence="2">Reverse transcriptase domain-containing protein</fullName>
    </recommendedName>
</protein>
<dbReference type="OrthoDB" id="6514966at2759"/>
<feature type="domain" description="Reverse transcriptase" evidence="2">
    <location>
        <begin position="1"/>
        <end position="111"/>
    </location>
</feature>
<evidence type="ECO:0000256" key="1">
    <source>
        <dbReference type="SAM" id="MobiDB-lite"/>
    </source>
</evidence>
<dbReference type="AlphaFoldDB" id="A0A4Y2WZA5"/>
<reference evidence="3 4" key="1">
    <citation type="journal article" date="2019" name="Sci. Rep.">
        <title>Orb-weaving spider Araneus ventricosus genome elucidates the spidroin gene catalogue.</title>
        <authorList>
            <person name="Kono N."/>
            <person name="Nakamura H."/>
            <person name="Ohtoshi R."/>
            <person name="Moran D.A.P."/>
            <person name="Shinohara A."/>
            <person name="Yoshida Y."/>
            <person name="Fujiwara M."/>
            <person name="Mori M."/>
            <person name="Tomita M."/>
            <person name="Arakawa K."/>
        </authorList>
    </citation>
    <scope>NUCLEOTIDE SEQUENCE [LARGE SCALE GENOMIC DNA]</scope>
</reference>
<feature type="region of interest" description="Disordered" evidence="1">
    <location>
        <begin position="90"/>
        <end position="111"/>
    </location>
</feature>